<evidence type="ECO:0000259" key="4">
    <source>
        <dbReference type="PROSITE" id="PS50268"/>
    </source>
</evidence>
<feature type="domain" description="Cadherin" evidence="4">
    <location>
        <begin position="6"/>
        <end position="61"/>
    </location>
</feature>
<evidence type="ECO:0000256" key="3">
    <source>
        <dbReference type="PROSITE-ProRule" id="PRU00043"/>
    </source>
</evidence>
<name>A0AAW1U5I9_9CUCU</name>
<evidence type="ECO:0000256" key="2">
    <source>
        <dbReference type="ARBA" id="ARBA00022989"/>
    </source>
</evidence>
<dbReference type="InterPro" id="IPR015919">
    <property type="entry name" value="Cadherin-like_sf"/>
</dbReference>
<dbReference type="PROSITE" id="PS50268">
    <property type="entry name" value="CADHERIN_2"/>
    <property type="match status" value="2"/>
</dbReference>
<keyword evidence="2" id="KW-0472">Membrane</keyword>
<dbReference type="PANTHER" id="PTHR24026">
    <property type="entry name" value="FAT ATYPICAL CADHERIN-RELATED"/>
    <property type="match status" value="1"/>
</dbReference>
<feature type="domain" description="Cadherin" evidence="4">
    <location>
        <begin position="57"/>
        <end position="111"/>
    </location>
</feature>
<dbReference type="PRINTS" id="PR00205">
    <property type="entry name" value="CADHERIN"/>
</dbReference>
<protein>
    <recommendedName>
        <fullName evidence="4">Cadherin domain-containing protein</fullName>
    </recommendedName>
</protein>
<organism evidence="5 6">
    <name type="scientific">Henosepilachna vigintioctopunctata</name>
    <dbReference type="NCBI Taxonomy" id="420089"/>
    <lineage>
        <taxon>Eukaryota</taxon>
        <taxon>Metazoa</taxon>
        <taxon>Ecdysozoa</taxon>
        <taxon>Arthropoda</taxon>
        <taxon>Hexapoda</taxon>
        <taxon>Insecta</taxon>
        <taxon>Pterygota</taxon>
        <taxon>Neoptera</taxon>
        <taxon>Endopterygota</taxon>
        <taxon>Coleoptera</taxon>
        <taxon>Polyphaga</taxon>
        <taxon>Cucujiformia</taxon>
        <taxon>Coccinelloidea</taxon>
        <taxon>Coccinellidae</taxon>
        <taxon>Epilachninae</taxon>
        <taxon>Epilachnini</taxon>
        <taxon>Henosepilachna</taxon>
    </lineage>
</organism>
<keyword evidence="3" id="KW-0106">Calcium</keyword>
<sequence>MEIHIGIIKTLAVLDAETKTHYWLTVFAQDRGVIPLFSSVEIYIEVVNENDNLPLSEQPVYYPSVLEDSPAGTRVLQIRSSDRDRDPNQRISYRIASGNPEGFFAIDSQTGN</sequence>
<dbReference type="EMBL" id="JARQZJ010000032">
    <property type="protein sequence ID" value="KAK9874634.1"/>
    <property type="molecule type" value="Genomic_DNA"/>
</dbReference>
<dbReference type="GO" id="GO:0005509">
    <property type="term" value="F:calcium ion binding"/>
    <property type="evidence" value="ECO:0007669"/>
    <property type="project" value="UniProtKB-UniRule"/>
</dbReference>
<gene>
    <name evidence="5" type="ORF">WA026_005462</name>
</gene>
<dbReference type="GO" id="GO:0007156">
    <property type="term" value="P:homophilic cell adhesion via plasma membrane adhesion molecules"/>
    <property type="evidence" value="ECO:0007669"/>
    <property type="project" value="InterPro"/>
</dbReference>
<proteinExistence type="predicted"/>
<dbReference type="Proteomes" id="UP001431783">
    <property type="component" value="Unassembled WGS sequence"/>
</dbReference>
<dbReference type="Pfam" id="PF00028">
    <property type="entry name" value="Cadherin"/>
    <property type="match status" value="1"/>
</dbReference>
<accession>A0AAW1U5I9</accession>
<dbReference type="SUPFAM" id="SSF49313">
    <property type="entry name" value="Cadherin-like"/>
    <property type="match status" value="2"/>
</dbReference>
<dbReference type="GO" id="GO:0016020">
    <property type="term" value="C:membrane"/>
    <property type="evidence" value="ECO:0007669"/>
    <property type="project" value="InterPro"/>
</dbReference>
<keyword evidence="6" id="KW-1185">Reference proteome</keyword>
<keyword evidence="2" id="KW-1133">Transmembrane helix</keyword>
<dbReference type="Gene3D" id="2.60.40.60">
    <property type="entry name" value="Cadherins"/>
    <property type="match status" value="2"/>
</dbReference>
<reference evidence="5 6" key="1">
    <citation type="submission" date="2023-03" db="EMBL/GenBank/DDBJ databases">
        <title>Genome insight into feeding habits of ladybird beetles.</title>
        <authorList>
            <person name="Li H.-S."/>
            <person name="Huang Y.-H."/>
            <person name="Pang H."/>
        </authorList>
    </citation>
    <scope>NUCLEOTIDE SEQUENCE [LARGE SCALE GENOMIC DNA]</scope>
    <source>
        <strain evidence="5">SYSU_2023b</strain>
        <tissue evidence="5">Whole body</tissue>
    </source>
</reference>
<evidence type="ECO:0000313" key="6">
    <source>
        <dbReference type="Proteomes" id="UP001431783"/>
    </source>
</evidence>
<keyword evidence="1" id="KW-0812">Transmembrane</keyword>
<dbReference type="PANTHER" id="PTHR24026:SF125">
    <property type="entry name" value="FAT-LIKE CADHERIN-RELATED TUMOR SUPPRESSOR HOMOLOG"/>
    <property type="match status" value="1"/>
</dbReference>
<evidence type="ECO:0000313" key="5">
    <source>
        <dbReference type="EMBL" id="KAK9874634.1"/>
    </source>
</evidence>
<dbReference type="AlphaFoldDB" id="A0AAW1U5I9"/>
<evidence type="ECO:0000256" key="1">
    <source>
        <dbReference type="ARBA" id="ARBA00022692"/>
    </source>
</evidence>
<dbReference type="CDD" id="cd11304">
    <property type="entry name" value="Cadherin_repeat"/>
    <property type="match status" value="2"/>
</dbReference>
<comment type="caution">
    <text evidence="5">The sequence shown here is derived from an EMBL/GenBank/DDBJ whole genome shotgun (WGS) entry which is preliminary data.</text>
</comment>
<dbReference type="InterPro" id="IPR002126">
    <property type="entry name" value="Cadherin-like_dom"/>
</dbReference>